<dbReference type="AlphaFoldDB" id="A0A7H0H7H4"/>
<dbReference type="Gene3D" id="1.10.1220.10">
    <property type="entry name" value="Met repressor-like"/>
    <property type="match status" value="1"/>
</dbReference>
<organism evidence="1 2">
    <name type="scientific">Tessaracoccus defluvii</name>
    <dbReference type="NCBI Taxonomy" id="1285901"/>
    <lineage>
        <taxon>Bacteria</taxon>
        <taxon>Bacillati</taxon>
        <taxon>Actinomycetota</taxon>
        <taxon>Actinomycetes</taxon>
        <taxon>Propionibacteriales</taxon>
        <taxon>Propionibacteriaceae</taxon>
        <taxon>Tessaracoccus</taxon>
    </lineage>
</organism>
<evidence type="ECO:0000313" key="2">
    <source>
        <dbReference type="Proteomes" id="UP000516117"/>
    </source>
</evidence>
<protein>
    <submittedName>
        <fullName evidence="1">Ribbon-helix-helix protein, CopG family</fullName>
    </submittedName>
</protein>
<keyword evidence="2" id="KW-1185">Reference proteome</keyword>
<dbReference type="InterPro" id="IPR013321">
    <property type="entry name" value="Arc_rbn_hlx_hlx"/>
</dbReference>
<name>A0A7H0H7H4_9ACTN</name>
<accession>A0A7H0H7H4</accession>
<proteinExistence type="predicted"/>
<dbReference type="GO" id="GO:0006355">
    <property type="term" value="P:regulation of DNA-templated transcription"/>
    <property type="evidence" value="ECO:0007669"/>
    <property type="project" value="InterPro"/>
</dbReference>
<gene>
    <name evidence="1" type="ORF">H9L22_03415</name>
</gene>
<dbReference type="RefSeq" id="WP_187721595.1">
    <property type="nucleotide sequence ID" value="NZ_BAABBL010000015.1"/>
</dbReference>
<reference evidence="1 2" key="1">
    <citation type="submission" date="2020-08" db="EMBL/GenBank/DDBJ databases">
        <title>Genome sequence of Tessaracoccus defluvii JCM 17540T.</title>
        <authorList>
            <person name="Hyun D.-W."/>
            <person name="Bae J.-W."/>
        </authorList>
    </citation>
    <scope>NUCLEOTIDE SEQUENCE [LARGE SCALE GENOMIC DNA]</scope>
    <source>
        <strain evidence="1 2">JCM 17540</strain>
    </source>
</reference>
<dbReference type="KEGG" id="tdf:H9L22_03415"/>
<dbReference type="Proteomes" id="UP000516117">
    <property type="component" value="Chromosome"/>
</dbReference>
<sequence>MSTKLLVPAEMLSEMDRAAAEAGVSRAEWVRQVVAAELARKA</sequence>
<evidence type="ECO:0000313" key="1">
    <source>
        <dbReference type="EMBL" id="QNP56490.1"/>
    </source>
</evidence>
<dbReference type="EMBL" id="CP060789">
    <property type="protein sequence ID" value="QNP56490.1"/>
    <property type="molecule type" value="Genomic_DNA"/>
</dbReference>